<dbReference type="Gene3D" id="1.25.40.10">
    <property type="entry name" value="Tetratricopeptide repeat domain"/>
    <property type="match status" value="1"/>
</dbReference>
<evidence type="ECO:0000313" key="3">
    <source>
        <dbReference type="Proteomes" id="UP000825935"/>
    </source>
</evidence>
<organism evidence="2 3">
    <name type="scientific">Ceratopteris richardii</name>
    <name type="common">Triangle waterfern</name>
    <dbReference type="NCBI Taxonomy" id="49495"/>
    <lineage>
        <taxon>Eukaryota</taxon>
        <taxon>Viridiplantae</taxon>
        <taxon>Streptophyta</taxon>
        <taxon>Embryophyta</taxon>
        <taxon>Tracheophyta</taxon>
        <taxon>Polypodiopsida</taxon>
        <taxon>Polypodiidae</taxon>
        <taxon>Polypodiales</taxon>
        <taxon>Pteridineae</taxon>
        <taxon>Pteridaceae</taxon>
        <taxon>Parkerioideae</taxon>
        <taxon>Ceratopteris</taxon>
    </lineage>
</organism>
<gene>
    <name evidence="2" type="ORF">KP509_36G066300</name>
</gene>
<feature type="region of interest" description="Disordered" evidence="1">
    <location>
        <begin position="1"/>
        <end position="23"/>
    </location>
</feature>
<dbReference type="Proteomes" id="UP000825935">
    <property type="component" value="Chromosome 36"/>
</dbReference>
<dbReference type="PANTHER" id="PTHR45717">
    <property type="entry name" value="OS12G0527900 PROTEIN"/>
    <property type="match status" value="1"/>
</dbReference>
<dbReference type="EMBL" id="CM035441">
    <property type="protein sequence ID" value="KAH7281849.1"/>
    <property type="molecule type" value="Genomic_DNA"/>
</dbReference>
<reference evidence="2" key="1">
    <citation type="submission" date="2021-08" db="EMBL/GenBank/DDBJ databases">
        <title>WGS assembly of Ceratopteris richardii.</title>
        <authorList>
            <person name="Marchant D.B."/>
            <person name="Chen G."/>
            <person name="Jenkins J."/>
            <person name="Shu S."/>
            <person name="Leebens-Mack J."/>
            <person name="Grimwood J."/>
            <person name="Schmutz J."/>
            <person name="Soltis P."/>
            <person name="Soltis D."/>
            <person name="Chen Z.-H."/>
        </authorList>
    </citation>
    <scope>NUCLEOTIDE SEQUENCE</scope>
    <source>
        <strain evidence="2">Whitten #5841</strain>
        <tissue evidence="2">Leaf</tissue>
    </source>
</reference>
<evidence type="ECO:0000256" key="1">
    <source>
        <dbReference type="SAM" id="MobiDB-lite"/>
    </source>
</evidence>
<feature type="compositionally biased region" description="Basic and acidic residues" evidence="1">
    <location>
        <begin position="1"/>
        <end position="11"/>
    </location>
</feature>
<comment type="caution">
    <text evidence="2">The sequence shown here is derived from an EMBL/GenBank/DDBJ whole genome shotgun (WGS) entry which is preliminary data.</text>
</comment>
<protein>
    <recommendedName>
        <fullName evidence="4">Pentatricopeptide repeat-containing protein</fullName>
    </recommendedName>
</protein>
<dbReference type="AlphaFoldDB" id="A0A8T2QDB3"/>
<accession>A0A8T2QDB3</accession>
<sequence>MATGKEEKCVEPTEEMMSCSPEDRTSANDLMLTMYPDHGKKSELKILWSHIQSFNKVSARTCKVMIESLGKIGLMRKQRTLPVRLRERKEAAEELMLRIMRERLRPSAVTYRHLIFGYLKIGELDHALGYFRTARESLTYDHSQPWASAFLLVLNHVAERGNVELAENLFESYTSAGLFCSVKDFVQVMSDDGFHPNAETLVLLKQDTFSKGALFQ</sequence>
<dbReference type="GO" id="GO:0005739">
    <property type="term" value="C:mitochondrion"/>
    <property type="evidence" value="ECO:0007669"/>
    <property type="project" value="TreeGrafter"/>
</dbReference>
<dbReference type="InterPro" id="IPR011990">
    <property type="entry name" value="TPR-like_helical_dom_sf"/>
</dbReference>
<proteinExistence type="predicted"/>
<name>A0A8T2QDB3_CERRI</name>
<evidence type="ECO:0000313" key="2">
    <source>
        <dbReference type="EMBL" id="KAH7281849.1"/>
    </source>
</evidence>
<dbReference type="PANTHER" id="PTHR45717:SF15">
    <property type="entry name" value="AGL218WP"/>
    <property type="match status" value="1"/>
</dbReference>
<keyword evidence="3" id="KW-1185">Reference proteome</keyword>
<evidence type="ECO:0008006" key="4">
    <source>
        <dbReference type="Google" id="ProtNLM"/>
    </source>
</evidence>